<dbReference type="InterPro" id="IPR045324">
    <property type="entry name" value="Small_multidrug_res"/>
</dbReference>
<dbReference type="InterPro" id="IPR000390">
    <property type="entry name" value="Small_drug/metabolite_transptr"/>
</dbReference>
<accession>A0A517W5K8</accession>
<comment type="subcellular location">
    <subcellularLocation>
        <location evidence="1 9">Cell membrane</location>
        <topology evidence="1 9">Multi-pass membrane protein</topology>
    </subcellularLocation>
</comment>
<sequence length="105" mass="11018">MAWVILFVAAVLEIGWAVGMKYTDGFTRLWPSVLTIGMMAASMFLLALAVRTIPVGTGYAVWTGIGALGTAVLSAFLFGEPVTIWRGLCLVLIVGGVLGLKLSAS</sequence>
<evidence type="ECO:0000313" key="12">
    <source>
        <dbReference type="EMBL" id="QDU00542.1"/>
    </source>
</evidence>
<protein>
    <recommendedName>
        <fullName evidence="8">Guanidinium exporter</fullName>
    </recommendedName>
</protein>
<evidence type="ECO:0000313" key="14">
    <source>
        <dbReference type="Proteomes" id="UP000320722"/>
    </source>
</evidence>
<accession>A0A517PGG5</accession>
<feature type="transmembrane region" description="Helical" evidence="10">
    <location>
        <begin position="29"/>
        <end position="50"/>
    </location>
</feature>
<dbReference type="OrthoDB" id="21828at2"/>
<keyword evidence="5 10" id="KW-1133">Transmembrane helix</keyword>
<evidence type="ECO:0000256" key="4">
    <source>
        <dbReference type="ARBA" id="ARBA00022692"/>
    </source>
</evidence>
<evidence type="ECO:0000256" key="9">
    <source>
        <dbReference type="RuleBase" id="RU003942"/>
    </source>
</evidence>
<dbReference type="GO" id="GO:0005886">
    <property type="term" value="C:plasma membrane"/>
    <property type="evidence" value="ECO:0007669"/>
    <property type="project" value="UniProtKB-SubCell"/>
</dbReference>
<dbReference type="EMBL" id="CP036266">
    <property type="protein sequence ID" value="QDT18472.1"/>
    <property type="molecule type" value="Genomic_DNA"/>
</dbReference>
<evidence type="ECO:0000256" key="1">
    <source>
        <dbReference type="ARBA" id="ARBA00004651"/>
    </source>
</evidence>
<evidence type="ECO:0000256" key="6">
    <source>
        <dbReference type="ARBA" id="ARBA00023136"/>
    </source>
</evidence>
<evidence type="ECO:0000313" key="13">
    <source>
        <dbReference type="Proteomes" id="UP000320421"/>
    </source>
</evidence>
<dbReference type="RefSeq" id="WP_145035713.1">
    <property type="nucleotide sequence ID" value="NZ_CP036266.1"/>
</dbReference>
<dbReference type="Pfam" id="PF00893">
    <property type="entry name" value="Multi_Drug_Res"/>
    <property type="match status" value="1"/>
</dbReference>
<evidence type="ECO:0000256" key="8">
    <source>
        <dbReference type="ARBA" id="ARBA00039168"/>
    </source>
</evidence>
<dbReference type="EMBL" id="CP036347">
    <property type="protein sequence ID" value="QDU00542.1"/>
    <property type="molecule type" value="Genomic_DNA"/>
</dbReference>
<dbReference type="Proteomes" id="UP000320722">
    <property type="component" value="Chromosome"/>
</dbReference>
<evidence type="ECO:0000256" key="2">
    <source>
        <dbReference type="ARBA" id="ARBA00022448"/>
    </source>
</evidence>
<keyword evidence="13" id="KW-1185">Reference proteome</keyword>
<dbReference type="SUPFAM" id="SSF103481">
    <property type="entry name" value="Multidrug resistance efflux transporter EmrE"/>
    <property type="match status" value="1"/>
</dbReference>
<keyword evidence="4 9" id="KW-0812">Transmembrane</keyword>
<dbReference type="FunFam" id="1.10.3730.20:FF:000001">
    <property type="entry name" value="Quaternary ammonium compound resistance transporter SugE"/>
    <property type="match status" value="1"/>
</dbReference>
<dbReference type="Proteomes" id="UP000320421">
    <property type="component" value="Chromosome"/>
</dbReference>
<keyword evidence="6 10" id="KW-0472">Membrane</keyword>
<evidence type="ECO:0000313" key="11">
    <source>
        <dbReference type="EMBL" id="QDT18472.1"/>
    </source>
</evidence>
<dbReference type="PANTHER" id="PTHR30561:SF0">
    <property type="entry name" value="GUANIDINIUM EXPORTER"/>
    <property type="match status" value="1"/>
</dbReference>
<gene>
    <name evidence="11" type="primary">sugE</name>
    <name evidence="11" type="ORF">HG66A1_02330</name>
    <name evidence="12" type="ORF">V6x_02170</name>
</gene>
<evidence type="ECO:0000256" key="3">
    <source>
        <dbReference type="ARBA" id="ARBA00022475"/>
    </source>
</evidence>
<dbReference type="GO" id="GO:1990961">
    <property type="term" value="P:xenobiotic detoxification by transmembrane export across the plasma membrane"/>
    <property type="evidence" value="ECO:0007669"/>
    <property type="project" value="UniProtKB-ARBA"/>
</dbReference>
<feature type="transmembrane region" description="Helical" evidence="10">
    <location>
        <begin position="84"/>
        <end position="104"/>
    </location>
</feature>
<reference evidence="13 14" key="1">
    <citation type="submission" date="2019-02" db="EMBL/GenBank/DDBJ databases">
        <title>Deep-cultivation of Planctomycetes and their phenomic and genomic characterization uncovers novel biology.</title>
        <authorList>
            <person name="Wiegand S."/>
            <person name="Jogler M."/>
            <person name="Boedeker C."/>
            <person name="Pinto D."/>
            <person name="Vollmers J."/>
            <person name="Rivas-Marin E."/>
            <person name="Kohn T."/>
            <person name="Peeters S.H."/>
            <person name="Heuer A."/>
            <person name="Rast P."/>
            <person name="Oberbeckmann S."/>
            <person name="Bunk B."/>
            <person name="Jeske O."/>
            <person name="Meyerdierks A."/>
            <person name="Storesund J.E."/>
            <person name="Kallscheuer N."/>
            <person name="Luecker S."/>
            <person name="Lage O.M."/>
            <person name="Pohl T."/>
            <person name="Merkel B.J."/>
            <person name="Hornburger P."/>
            <person name="Mueller R.-W."/>
            <person name="Bruemmer F."/>
            <person name="Labrenz M."/>
            <person name="Spormann A.M."/>
            <person name="Op den Camp H."/>
            <person name="Overmann J."/>
            <person name="Amann R."/>
            <person name="Jetten M.S.M."/>
            <person name="Mascher T."/>
            <person name="Medema M.H."/>
            <person name="Devos D.P."/>
            <person name="Kaster A.-K."/>
            <person name="Ovreas L."/>
            <person name="Rohde M."/>
            <person name="Galperin M.Y."/>
            <person name="Jogler C."/>
        </authorList>
    </citation>
    <scope>NUCLEOTIDE SEQUENCE [LARGE SCALE GENOMIC DNA]</scope>
    <source>
        <strain evidence="11 13">HG66A1</strain>
        <strain evidence="12 14">V6</strain>
    </source>
</reference>
<evidence type="ECO:0000256" key="7">
    <source>
        <dbReference type="ARBA" id="ARBA00038151"/>
    </source>
</evidence>
<name>A0A517PGG5_9PLAN</name>
<proteinExistence type="inferred from homology"/>
<keyword evidence="3" id="KW-1003">Cell membrane</keyword>
<dbReference type="InterPro" id="IPR037185">
    <property type="entry name" value="EmrE-like"/>
</dbReference>
<dbReference type="PANTHER" id="PTHR30561">
    <property type="entry name" value="SMR FAMILY PROTON-DEPENDENT DRUG EFFLUX TRANSPORTER SUGE"/>
    <property type="match status" value="1"/>
</dbReference>
<dbReference type="AlphaFoldDB" id="A0A517PGG5"/>
<feature type="transmembrane region" description="Helical" evidence="10">
    <location>
        <begin position="59"/>
        <end position="78"/>
    </location>
</feature>
<dbReference type="Gene3D" id="1.10.3730.20">
    <property type="match status" value="1"/>
</dbReference>
<organism evidence="11 13">
    <name type="scientific">Gimesia chilikensis</name>
    <dbReference type="NCBI Taxonomy" id="2605989"/>
    <lineage>
        <taxon>Bacteria</taxon>
        <taxon>Pseudomonadati</taxon>
        <taxon>Planctomycetota</taxon>
        <taxon>Planctomycetia</taxon>
        <taxon>Planctomycetales</taxon>
        <taxon>Planctomycetaceae</taxon>
        <taxon>Gimesia</taxon>
    </lineage>
</organism>
<evidence type="ECO:0000256" key="5">
    <source>
        <dbReference type="ARBA" id="ARBA00022989"/>
    </source>
</evidence>
<dbReference type="GO" id="GO:0022857">
    <property type="term" value="F:transmembrane transporter activity"/>
    <property type="evidence" value="ECO:0007669"/>
    <property type="project" value="InterPro"/>
</dbReference>
<keyword evidence="2" id="KW-0813">Transport</keyword>
<evidence type="ECO:0000256" key="10">
    <source>
        <dbReference type="SAM" id="Phobius"/>
    </source>
</evidence>
<comment type="similarity">
    <text evidence="7">Belongs to the drug/metabolite transporter (DMT) superfamily. Small multidrug resistance (SMR) (TC 2.A.7.1) family. Gdx/SugE subfamily.</text>
</comment>